<reference evidence="1" key="2">
    <citation type="journal article" date="2015" name="Data Brief">
        <title>Shoot transcriptome of the giant reed, Arundo donax.</title>
        <authorList>
            <person name="Barrero R.A."/>
            <person name="Guerrero F.D."/>
            <person name="Moolhuijzen P."/>
            <person name="Goolsby J.A."/>
            <person name="Tidwell J."/>
            <person name="Bellgard S.E."/>
            <person name="Bellgard M.I."/>
        </authorList>
    </citation>
    <scope>NUCLEOTIDE SEQUENCE</scope>
    <source>
        <tissue evidence="1">Shoot tissue taken approximately 20 cm above the soil surface</tissue>
    </source>
</reference>
<evidence type="ECO:0000313" key="1">
    <source>
        <dbReference type="EMBL" id="JAD61443.1"/>
    </source>
</evidence>
<reference evidence="1" key="1">
    <citation type="submission" date="2014-09" db="EMBL/GenBank/DDBJ databases">
        <authorList>
            <person name="Magalhaes I.L.F."/>
            <person name="Oliveira U."/>
            <person name="Santos F.R."/>
            <person name="Vidigal T.H.D.A."/>
            <person name="Brescovit A.D."/>
            <person name="Santos A.J."/>
        </authorList>
    </citation>
    <scope>NUCLEOTIDE SEQUENCE</scope>
    <source>
        <tissue evidence="1">Shoot tissue taken approximately 20 cm above the soil surface</tissue>
    </source>
</reference>
<accession>A0A0A9BGZ8</accession>
<protein>
    <submittedName>
        <fullName evidence="1">Uncharacterized protein</fullName>
    </submittedName>
</protein>
<sequence length="24" mass="2816">MCVCVYIYIPQNVTVEDQREQADV</sequence>
<dbReference type="EMBL" id="GBRH01236452">
    <property type="protein sequence ID" value="JAD61443.1"/>
    <property type="molecule type" value="Transcribed_RNA"/>
</dbReference>
<proteinExistence type="predicted"/>
<dbReference type="AlphaFoldDB" id="A0A0A9BGZ8"/>
<organism evidence="1">
    <name type="scientific">Arundo donax</name>
    <name type="common">Giant reed</name>
    <name type="synonym">Donax arundinaceus</name>
    <dbReference type="NCBI Taxonomy" id="35708"/>
    <lineage>
        <taxon>Eukaryota</taxon>
        <taxon>Viridiplantae</taxon>
        <taxon>Streptophyta</taxon>
        <taxon>Embryophyta</taxon>
        <taxon>Tracheophyta</taxon>
        <taxon>Spermatophyta</taxon>
        <taxon>Magnoliopsida</taxon>
        <taxon>Liliopsida</taxon>
        <taxon>Poales</taxon>
        <taxon>Poaceae</taxon>
        <taxon>PACMAD clade</taxon>
        <taxon>Arundinoideae</taxon>
        <taxon>Arundineae</taxon>
        <taxon>Arundo</taxon>
    </lineage>
</organism>
<name>A0A0A9BGZ8_ARUDO</name>